<evidence type="ECO:0000256" key="2">
    <source>
        <dbReference type="ARBA" id="ARBA00022448"/>
    </source>
</evidence>
<dbReference type="CDD" id="cd09631">
    <property type="entry name" value="DOMON_DOH"/>
    <property type="match status" value="2"/>
</dbReference>
<dbReference type="GO" id="GO:0016020">
    <property type="term" value="C:membrane"/>
    <property type="evidence" value="ECO:0007669"/>
    <property type="project" value="UniProtKB-SubCell"/>
</dbReference>
<evidence type="ECO:0000259" key="11">
    <source>
        <dbReference type="PROSITE" id="PS50939"/>
    </source>
</evidence>
<dbReference type="InterPro" id="IPR005018">
    <property type="entry name" value="DOMON_domain"/>
</dbReference>
<comment type="caution">
    <text evidence="12">The sequence shown here is derived from an EMBL/GenBank/DDBJ whole genome shotgun (WGS) entry which is preliminary data.</text>
</comment>
<keyword evidence="7 9" id="KW-0472">Membrane</keyword>
<reference evidence="12 13" key="1">
    <citation type="journal article" date="2023" name="Commun. Biol.">
        <title>Reorganization of the ancestral sex-determining regions during the evolution of trioecy in Pleodorina starrii.</title>
        <authorList>
            <person name="Takahashi K."/>
            <person name="Suzuki S."/>
            <person name="Kawai-Toyooka H."/>
            <person name="Yamamoto K."/>
            <person name="Hamaji T."/>
            <person name="Ootsuki R."/>
            <person name="Yamaguchi H."/>
            <person name="Kawachi M."/>
            <person name="Higashiyama T."/>
            <person name="Nozaki H."/>
        </authorList>
    </citation>
    <scope>NUCLEOTIDE SEQUENCE [LARGE SCALE GENOMIC DNA]</scope>
    <source>
        <strain evidence="12 13">NIES-4479</strain>
    </source>
</reference>
<feature type="domain" description="DOMON" evidence="10">
    <location>
        <begin position="97"/>
        <end position="222"/>
    </location>
</feature>
<evidence type="ECO:0000256" key="7">
    <source>
        <dbReference type="ARBA" id="ARBA00023136"/>
    </source>
</evidence>
<dbReference type="PROSITE" id="PS50836">
    <property type="entry name" value="DOMON"/>
    <property type="match status" value="2"/>
</dbReference>
<feature type="transmembrane region" description="Helical" evidence="9">
    <location>
        <begin position="674"/>
        <end position="692"/>
    </location>
</feature>
<keyword evidence="2" id="KW-0813">Transport</keyword>
<evidence type="ECO:0000256" key="4">
    <source>
        <dbReference type="ARBA" id="ARBA00022729"/>
    </source>
</evidence>
<dbReference type="CDD" id="cd08760">
    <property type="entry name" value="Cyt_b561_FRRS1_like"/>
    <property type="match status" value="1"/>
</dbReference>
<keyword evidence="4" id="KW-0732">Signal</keyword>
<dbReference type="InterPro" id="IPR045266">
    <property type="entry name" value="DOH_DOMON"/>
</dbReference>
<name>A0A9W6BXR3_9CHLO</name>
<dbReference type="PROSITE" id="PS50939">
    <property type="entry name" value="CYTOCHROME_B561"/>
    <property type="match status" value="1"/>
</dbReference>
<dbReference type="PANTHER" id="PTHR23130:SF171">
    <property type="entry name" value="OS01G0895300 PROTEIN"/>
    <property type="match status" value="1"/>
</dbReference>
<keyword evidence="5" id="KW-0249">Electron transport</keyword>
<dbReference type="InterPro" id="IPR006593">
    <property type="entry name" value="Cyt_b561/ferric_Rdtase_TM"/>
</dbReference>
<evidence type="ECO:0000259" key="10">
    <source>
        <dbReference type="PROSITE" id="PS50836"/>
    </source>
</evidence>
<feature type="region of interest" description="Disordered" evidence="8">
    <location>
        <begin position="486"/>
        <end position="507"/>
    </location>
</feature>
<keyword evidence="13" id="KW-1185">Reference proteome</keyword>
<keyword evidence="6 9" id="KW-1133">Transmembrane helix</keyword>
<dbReference type="SMART" id="SM00665">
    <property type="entry name" value="B561"/>
    <property type="match status" value="1"/>
</dbReference>
<proteinExistence type="predicted"/>
<dbReference type="Proteomes" id="UP001165080">
    <property type="component" value="Unassembled WGS sequence"/>
</dbReference>
<keyword evidence="3 9" id="KW-0812">Transmembrane</keyword>
<dbReference type="PANTHER" id="PTHR23130">
    <property type="entry name" value="CYTOCHROME B561 AND DOMON DOMAIN-CONTAINING PROTEIN"/>
    <property type="match status" value="1"/>
</dbReference>
<evidence type="ECO:0000256" key="6">
    <source>
        <dbReference type="ARBA" id="ARBA00022989"/>
    </source>
</evidence>
<feature type="transmembrane region" description="Helical" evidence="9">
    <location>
        <begin position="635"/>
        <end position="653"/>
    </location>
</feature>
<evidence type="ECO:0000256" key="8">
    <source>
        <dbReference type="SAM" id="MobiDB-lite"/>
    </source>
</evidence>
<accession>A0A9W6BXR3</accession>
<evidence type="ECO:0000256" key="9">
    <source>
        <dbReference type="SAM" id="Phobius"/>
    </source>
</evidence>
<feature type="region of interest" description="Disordered" evidence="8">
    <location>
        <begin position="250"/>
        <end position="332"/>
    </location>
</feature>
<feature type="transmembrane region" description="Helical" evidence="9">
    <location>
        <begin position="698"/>
        <end position="719"/>
    </location>
</feature>
<sequence>MTCAAGSSILFKTTSVGKDDFRWKFNSRSMKVADAASNAAAPGGVCAAAAAACGITPRRTCSRSTLGYDCMATWRNITVHWSVNTTAAPDNACTPTAKNALTADDLASNGNLHMAVQSAATGHVALGFATQAGKMVPSDIILGWVGTDLAPVVATFDASASVRLSANNNTDNSWAYDRGVSLDASTGITTVCFSRRLADTRAKAVPDLRTSGDLLALNFAVTDQDALVKHKPGSVGGFYLNLNRGVVPVSPPPAPPSPASTSTSPPSPPPTPPPPPSPQPSILEGAKLSGAPPPPPPPSSAPPPPPPPPPSPQPSRLEDADLSGAPPQRSSNCTPSTLGYTCMAQNGKVTVHWSINTAAAPANPCTPANKTNLKDQEVAQNGTMHIAVQAETQGYVGLGFAEDPDSMYDSDIVLGWAEASGAGWVSTFHATEEDLGMGDVVSPSWAYDTGVVRNSTAGLTTICFSRRLVDNRARVSYDLRAAVGRGNSTRDSGPVGARRRMSESGASPPASSLGLIWAISPRAALVEHRSDDVGGFYLDVYSGAVREAEDDERYWINVHGALMAVSWGLLLPLGTLLPAHRWLLGDAKVAGKHLWFWMHLACQWSGMALFIAGFVVAFVKFGKMGEGLPESHEKIGIAIMAAAGAQVVLAYARPTPDHPRRPLWNAVHHNLGRLTVALAWANVYIGIVVYHNDKGESYTPWITPIAIVMGLLVLADIALRLAGAGRIKEPAVPVRAEIYIGQTVEGGVGGGLKGGN</sequence>
<evidence type="ECO:0000313" key="13">
    <source>
        <dbReference type="Proteomes" id="UP001165080"/>
    </source>
</evidence>
<protein>
    <submittedName>
        <fullName evidence="12">Histone transcription regulator 3</fullName>
    </submittedName>
</protein>
<comment type="subcellular location">
    <subcellularLocation>
        <location evidence="1">Membrane</location>
    </subcellularLocation>
</comment>
<dbReference type="SMART" id="SM00664">
    <property type="entry name" value="DoH"/>
    <property type="match status" value="2"/>
</dbReference>
<evidence type="ECO:0000256" key="1">
    <source>
        <dbReference type="ARBA" id="ARBA00004370"/>
    </source>
</evidence>
<feature type="domain" description="DOMON" evidence="10">
    <location>
        <begin position="369"/>
        <end position="484"/>
    </location>
</feature>
<feature type="domain" description="Cytochrome b561" evidence="11">
    <location>
        <begin position="522"/>
        <end position="725"/>
    </location>
</feature>
<feature type="transmembrane region" description="Helical" evidence="9">
    <location>
        <begin position="594"/>
        <end position="615"/>
    </location>
</feature>
<gene>
    <name evidence="12" type="primary">PLEST005734</name>
    <name evidence="12" type="ORF">PLESTB_001566000</name>
</gene>
<evidence type="ECO:0000256" key="5">
    <source>
        <dbReference type="ARBA" id="ARBA00022982"/>
    </source>
</evidence>
<dbReference type="AlphaFoldDB" id="A0A9W6BXR3"/>
<dbReference type="EMBL" id="BRXU01000031">
    <property type="protein sequence ID" value="GLC60033.1"/>
    <property type="molecule type" value="Genomic_DNA"/>
</dbReference>
<dbReference type="Gene3D" id="1.20.120.1770">
    <property type="match status" value="1"/>
</dbReference>
<evidence type="ECO:0000313" key="12">
    <source>
        <dbReference type="EMBL" id="GLC60033.1"/>
    </source>
</evidence>
<feature type="compositionally biased region" description="Pro residues" evidence="8">
    <location>
        <begin position="291"/>
        <end position="313"/>
    </location>
</feature>
<evidence type="ECO:0000256" key="3">
    <source>
        <dbReference type="ARBA" id="ARBA00022692"/>
    </source>
</evidence>
<feature type="compositionally biased region" description="Pro residues" evidence="8">
    <location>
        <begin position="265"/>
        <end position="279"/>
    </location>
</feature>
<organism evidence="12 13">
    <name type="scientific">Pleodorina starrii</name>
    <dbReference type="NCBI Taxonomy" id="330485"/>
    <lineage>
        <taxon>Eukaryota</taxon>
        <taxon>Viridiplantae</taxon>
        <taxon>Chlorophyta</taxon>
        <taxon>core chlorophytes</taxon>
        <taxon>Chlorophyceae</taxon>
        <taxon>CS clade</taxon>
        <taxon>Chlamydomonadales</taxon>
        <taxon>Volvocaceae</taxon>
        <taxon>Pleodorina</taxon>
    </lineage>
</organism>